<name>X1BBW1_9ZZZZ</name>
<evidence type="ECO:0000259" key="1">
    <source>
        <dbReference type="Pfam" id="PF00534"/>
    </source>
</evidence>
<accession>X1BBW1</accession>
<feature type="non-terminal residue" evidence="2">
    <location>
        <position position="192"/>
    </location>
</feature>
<dbReference type="Gene3D" id="3.40.50.2000">
    <property type="entry name" value="Glycogen Phosphorylase B"/>
    <property type="match status" value="1"/>
</dbReference>
<evidence type="ECO:0000313" key="2">
    <source>
        <dbReference type="EMBL" id="GAG92495.1"/>
    </source>
</evidence>
<dbReference type="SUPFAM" id="SSF53756">
    <property type="entry name" value="UDP-Glycosyltransferase/glycogen phosphorylase"/>
    <property type="match status" value="1"/>
</dbReference>
<organism evidence="2">
    <name type="scientific">marine sediment metagenome</name>
    <dbReference type="NCBI Taxonomy" id="412755"/>
    <lineage>
        <taxon>unclassified sequences</taxon>
        <taxon>metagenomes</taxon>
        <taxon>ecological metagenomes</taxon>
    </lineage>
</organism>
<dbReference type="EMBL" id="BART01027391">
    <property type="protein sequence ID" value="GAG92495.1"/>
    <property type="molecule type" value="Genomic_DNA"/>
</dbReference>
<sequence>MPCQESDLVVTITKYWQKHLKVKHGIDSILIYPGIEPYTAKIDYSKKVFGKISRPERGKYHDEWNYIVLDLLKMHNVYYRLISNGYNKLPIVKHKKAKYIEGVRIDQKQKRTKELSRLSIYADAHGNFKETFCISLLEAMSCGLPCIIMGDQAMEEVLGDAGIKCKTIGEFHCRLVLLLGSTAHRRELGKKA</sequence>
<proteinExistence type="predicted"/>
<dbReference type="InterPro" id="IPR001296">
    <property type="entry name" value="Glyco_trans_1"/>
</dbReference>
<dbReference type="AlphaFoldDB" id="X1BBW1"/>
<feature type="domain" description="Glycosyl transferase family 1" evidence="1">
    <location>
        <begin position="125"/>
        <end position="191"/>
    </location>
</feature>
<protein>
    <recommendedName>
        <fullName evidence="1">Glycosyl transferase family 1 domain-containing protein</fullName>
    </recommendedName>
</protein>
<dbReference type="GO" id="GO:0016757">
    <property type="term" value="F:glycosyltransferase activity"/>
    <property type="evidence" value="ECO:0007669"/>
    <property type="project" value="InterPro"/>
</dbReference>
<comment type="caution">
    <text evidence="2">The sequence shown here is derived from an EMBL/GenBank/DDBJ whole genome shotgun (WGS) entry which is preliminary data.</text>
</comment>
<gene>
    <name evidence="2" type="ORF">S01H4_48567</name>
</gene>
<dbReference type="Pfam" id="PF00534">
    <property type="entry name" value="Glycos_transf_1"/>
    <property type="match status" value="1"/>
</dbReference>
<reference evidence="2" key="1">
    <citation type="journal article" date="2014" name="Front. Microbiol.">
        <title>High frequency of phylogenetically diverse reductive dehalogenase-homologous genes in deep subseafloor sedimentary metagenomes.</title>
        <authorList>
            <person name="Kawai M."/>
            <person name="Futagami T."/>
            <person name="Toyoda A."/>
            <person name="Takaki Y."/>
            <person name="Nishi S."/>
            <person name="Hori S."/>
            <person name="Arai W."/>
            <person name="Tsubouchi T."/>
            <person name="Morono Y."/>
            <person name="Uchiyama I."/>
            <person name="Ito T."/>
            <person name="Fujiyama A."/>
            <person name="Inagaki F."/>
            <person name="Takami H."/>
        </authorList>
    </citation>
    <scope>NUCLEOTIDE SEQUENCE</scope>
    <source>
        <strain evidence="2">Expedition CK06-06</strain>
    </source>
</reference>